<keyword evidence="1" id="KW-1185">Reference proteome</keyword>
<sequence>MPWVDPRLLVVASCITCKFEHLGGQVLQDRCQIDGCTSANTFRIVTLAQQAMDSADRELQSSPRRASLGLPRRLRFPALASS</sequence>
<dbReference type="WBParaSite" id="PgR052_g007_t02">
    <property type="protein sequence ID" value="PgR052_g007_t02"/>
    <property type="gene ID" value="PgR052_g007"/>
</dbReference>
<proteinExistence type="predicted"/>
<evidence type="ECO:0000313" key="2">
    <source>
        <dbReference type="WBParaSite" id="PgR052_g007_t02"/>
    </source>
</evidence>
<organism evidence="1 2">
    <name type="scientific">Parascaris univalens</name>
    <name type="common">Nematode worm</name>
    <dbReference type="NCBI Taxonomy" id="6257"/>
    <lineage>
        <taxon>Eukaryota</taxon>
        <taxon>Metazoa</taxon>
        <taxon>Ecdysozoa</taxon>
        <taxon>Nematoda</taxon>
        <taxon>Chromadorea</taxon>
        <taxon>Rhabditida</taxon>
        <taxon>Spirurina</taxon>
        <taxon>Ascaridomorpha</taxon>
        <taxon>Ascaridoidea</taxon>
        <taxon>Ascarididae</taxon>
        <taxon>Parascaris</taxon>
    </lineage>
</organism>
<accession>A0A915BRV0</accession>
<name>A0A915BRV0_PARUN</name>
<dbReference type="Proteomes" id="UP000887569">
    <property type="component" value="Unplaced"/>
</dbReference>
<protein>
    <submittedName>
        <fullName evidence="2">Histone H2A</fullName>
    </submittedName>
</protein>
<dbReference type="AlphaFoldDB" id="A0A915BRV0"/>
<reference evidence="2" key="1">
    <citation type="submission" date="2022-11" db="UniProtKB">
        <authorList>
            <consortium name="WormBaseParasite"/>
        </authorList>
    </citation>
    <scope>IDENTIFICATION</scope>
</reference>
<evidence type="ECO:0000313" key="1">
    <source>
        <dbReference type="Proteomes" id="UP000887569"/>
    </source>
</evidence>